<dbReference type="GeneID" id="63846158"/>
<accession>A0A9P4L8J8</accession>
<reference evidence="1" key="1">
    <citation type="submission" date="2020-01" db="EMBL/GenBank/DDBJ databases">
        <authorList>
            <consortium name="DOE Joint Genome Institute"/>
            <person name="Haridas S."/>
            <person name="Albert R."/>
            <person name="Binder M."/>
            <person name="Bloem J."/>
            <person name="Labutti K."/>
            <person name="Salamov A."/>
            <person name="Andreopoulos B."/>
            <person name="Baker S.E."/>
            <person name="Barry K."/>
            <person name="Bills G."/>
            <person name="Bluhm B.H."/>
            <person name="Cannon C."/>
            <person name="Castanera R."/>
            <person name="Culley D.E."/>
            <person name="Daum C."/>
            <person name="Ezra D."/>
            <person name="Gonzalez J.B."/>
            <person name="Henrissat B."/>
            <person name="Kuo A."/>
            <person name="Liang C."/>
            <person name="Lipzen A."/>
            <person name="Lutzoni F."/>
            <person name="Magnuson J."/>
            <person name="Mondo S."/>
            <person name="Nolan M."/>
            <person name="Ohm R."/>
            <person name="Pangilinan J."/>
            <person name="Park H.-J."/>
            <person name="Ramirez L."/>
            <person name="Alfaro M."/>
            <person name="Sun H."/>
            <person name="Tritt A."/>
            <person name="Yoshinaga Y."/>
            <person name="Zwiers L.-H."/>
            <person name="Turgeon B.G."/>
            <person name="Goodwin S.B."/>
            <person name="Spatafora J.W."/>
            <person name="Crous P.W."/>
            <person name="Grigoriev I.V."/>
        </authorList>
    </citation>
    <scope>NUCLEOTIDE SEQUENCE</scope>
    <source>
        <strain evidence="1">CBS 394.84</strain>
    </source>
</reference>
<dbReference type="OrthoDB" id="5229512at2759"/>
<dbReference type="Proteomes" id="UP000800039">
    <property type="component" value="Unassembled WGS sequence"/>
</dbReference>
<keyword evidence="2" id="KW-1185">Reference proteome</keyword>
<comment type="caution">
    <text evidence="1">The sequence shown here is derived from an EMBL/GenBank/DDBJ whole genome shotgun (WGS) entry which is preliminary data.</text>
</comment>
<dbReference type="RefSeq" id="XP_040788734.1">
    <property type="nucleotide sequence ID" value="XM_040928906.1"/>
</dbReference>
<evidence type="ECO:0000313" key="2">
    <source>
        <dbReference type="Proteomes" id="UP000800039"/>
    </source>
</evidence>
<dbReference type="EMBL" id="ML976616">
    <property type="protein sequence ID" value="KAF1846171.1"/>
    <property type="molecule type" value="Genomic_DNA"/>
</dbReference>
<gene>
    <name evidence="1" type="ORF">K460DRAFT_286620</name>
</gene>
<proteinExistence type="predicted"/>
<sequence length="454" mass="51694">MASGPASTAEKPFPLLRLPLELREAIYSLYFKPADRLVQSHSLEAQGYYGGVYNIELALWRVNKQVYQESKRVWKRENIFVKIATPWPSAVNHISTEGLVPILCTDHRADAFTSHHALVQISAPFHQAVPEHTVVVLLDDLHLFTRTWYYSALSHPMLNDRLSTTFVLRDPDSKETAGDGDQTPTKDISLALQKRLLLPFEQVKGLYHMEVTGYAQEVKQELERRMAIPIPTVQHCCESAADLMTQGDAALAANNGAEALDLYRRAFLAIHILIHGRTRRVLADVFFHEGIEHGRFAGQTGMTIRVVLRLKLVSRTIAAHLQLAQWGEAAYWGMRSIRIMREAMDTEFEDYLTDLLGECVVGLIYVRAAIAFRNMEGARGDWNNELEAYVEEPIANSERLWGLAVRYMKNQNKEVVRKELDRFKVPERVVLMFRDEERSVDEQSTLCQDGSGEE</sequence>
<name>A0A9P4L8J8_9PLEO</name>
<protein>
    <submittedName>
        <fullName evidence="1">Uncharacterized protein</fullName>
    </submittedName>
</protein>
<evidence type="ECO:0000313" key="1">
    <source>
        <dbReference type="EMBL" id="KAF1846171.1"/>
    </source>
</evidence>
<dbReference type="AlphaFoldDB" id="A0A9P4L8J8"/>
<organism evidence="1 2">
    <name type="scientific">Cucurbitaria berberidis CBS 394.84</name>
    <dbReference type="NCBI Taxonomy" id="1168544"/>
    <lineage>
        <taxon>Eukaryota</taxon>
        <taxon>Fungi</taxon>
        <taxon>Dikarya</taxon>
        <taxon>Ascomycota</taxon>
        <taxon>Pezizomycotina</taxon>
        <taxon>Dothideomycetes</taxon>
        <taxon>Pleosporomycetidae</taxon>
        <taxon>Pleosporales</taxon>
        <taxon>Pleosporineae</taxon>
        <taxon>Cucurbitariaceae</taxon>
        <taxon>Cucurbitaria</taxon>
    </lineage>
</organism>